<dbReference type="Proteomes" id="UP001174997">
    <property type="component" value="Unassembled WGS sequence"/>
</dbReference>
<gene>
    <name evidence="1" type="ORF">QBC41DRAFT_360438</name>
</gene>
<dbReference type="AlphaFoldDB" id="A0AA39YWP0"/>
<accession>A0AA39YWP0</accession>
<comment type="caution">
    <text evidence="1">The sequence shown here is derived from an EMBL/GenBank/DDBJ whole genome shotgun (WGS) entry which is preliminary data.</text>
</comment>
<evidence type="ECO:0000313" key="1">
    <source>
        <dbReference type="EMBL" id="KAK0659172.1"/>
    </source>
</evidence>
<evidence type="ECO:0000313" key="2">
    <source>
        <dbReference type="Proteomes" id="UP001174997"/>
    </source>
</evidence>
<sequence>MRGDAYDLQDLIKFSVISLECNLLYPPDIGKKFKQEVLPGLHRNLICFVADLIQEFVKTVELTEQSTSHRDAEDLRDHIRHLQLLNATRYPFPKKKRHSQEDLLDWEKRNELRLLPGDDGFGGWRTAKALFRERVRVFLCKPEVEELFYTDLEDYDQVEDGEYKDMVDGFLEQCFPFQH</sequence>
<protein>
    <submittedName>
        <fullName evidence="1">Uncharacterized protein</fullName>
    </submittedName>
</protein>
<keyword evidence="2" id="KW-1185">Reference proteome</keyword>
<proteinExistence type="predicted"/>
<reference evidence="1" key="1">
    <citation type="submission" date="2023-06" db="EMBL/GenBank/DDBJ databases">
        <title>Genome-scale phylogeny and comparative genomics of the fungal order Sordariales.</title>
        <authorList>
            <consortium name="Lawrence Berkeley National Laboratory"/>
            <person name="Hensen N."/>
            <person name="Bonometti L."/>
            <person name="Westerberg I."/>
            <person name="Brannstrom I.O."/>
            <person name="Guillou S."/>
            <person name="Cros-Aarteil S."/>
            <person name="Calhoun S."/>
            <person name="Haridas S."/>
            <person name="Kuo A."/>
            <person name="Mondo S."/>
            <person name="Pangilinan J."/>
            <person name="Riley R."/>
            <person name="Labutti K."/>
            <person name="Andreopoulos B."/>
            <person name="Lipzen A."/>
            <person name="Chen C."/>
            <person name="Yanf M."/>
            <person name="Daum C."/>
            <person name="Ng V."/>
            <person name="Clum A."/>
            <person name="Steindorff A."/>
            <person name="Ohm R."/>
            <person name="Martin F."/>
            <person name="Silar P."/>
            <person name="Natvig D."/>
            <person name="Lalanne C."/>
            <person name="Gautier V."/>
            <person name="Ament-Velasquez S.L."/>
            <person name="Kruys A."/>
            <person name="Hutchinson M.I."/>
            <person name="Powell A.J."/>
            <person name="Barry K."/>
            <person name="Miller A.N."/>
            <person name="Grigoriev I.V."/>
            <person name="Debuchy R."/>
            <person name="Gladieux P."/>
            <person name="Thoren M.H."/>
            <person name="Johannesson H."/>
        </authorList>
    </citation>
    <scope>NUCLEOTIDE SEQUENCE</scope>
    <source>
        <strain evidence="1">CBS 307.81</strain>
    </source>
</reference>
<organism evidence="1 2">
    <name type="scientific">Cercophora samala</name>
    <dbReference type="NCBI Taxonomy" id="330535"/>
    <lineage>
        <taxon>Eukaryota</taxon>
        <taxon>Fungi</taxon>
        <taxon>Dikarya</taxon>
        <taxon>Ascomycota</taxon>
        <taxon>Pezizomycotina</taxon>
        <taxon>Sordariomycetes</taxon>
        <taxon>Sordariomycetidae</taxon>
        <taxon>Sordariales</taxon>
        <taxon>Lasiosphaeriaceae</taxon>
        <taxon>Cercophora</taxon>
    </lineage>
</organism>
<name>A0AA39YWP0_9PEZI</name>
<dbReference type="EMBL" id="JAULSY010000189">
    <property type="protein sequence ID" value="KAK0659172.1"/>
    <property type="molecule type" value="Genomic_DNA"/>
</dbReference>